<feature type="region of interest" description="Disordered" evidence="1">
    <location>
        <begin position="281"/>
        <end position="309"/>
    </location>
</feature>
<dbReference type="CDD" id="cd01066">
    <property type="entry name" value="APP_MetAP"/>
    <property type="match status" value="1"/>
</dbReference>
<dbReference type="AlphaFoldDB" id="A0ABD5R4N7"/>
<feature type="compositionally biased region" description="Low complexity" evidence="1">
    <location>
        <begin position="281"/>
        <end position="291"/>
    </location>
</feature>
<proteinExistence type="predicted"/>
<reference evidence="3 4" key="1">
    <citation type="journal article" date="2019" name="Int. J. Syst. Evol. Microbiol.">
        <title>The Global Catalogue of Microorganisms (GCM) 10K type strain sequencing project: providing services to taxonomists for standard genome sequencing and annotation.</title>
        <authorList>
            <consortium name="The Broad Institute Genomics Platform"/>
            <consortium name="The Broad Institute Genome Sequencing Center for Infectious Disease"/>
            <person name="Wu L."/>
            <person name="Ma J."/>
        </authorList>
    </citation>
    <scope>NUCLEOTIDE SEQUENCE [LARGE SCALE GENOMIC DNA]</scope>
    <source>
        <strain evidence="3 4">CGMCC 1.12124</strain>
    </source>
</reference>
<organism evidence="3 4">
    <name type="scientific">Halorubrum rubrum</name>
    <dbReference type="NCBI Taxonomy" id="1126240"/>
    <lineage>
        <taxon>Archaea</taxon>
        <taxon>Methanobacteriati</taxon>
        <taxon>Methanobacteriota</taxon>
        <taxon>Stenosarchaea group</taxon>
        <taxon>Halobacteria</taxon>
        <taxon>Halobacteriales</taxon>
        <taxon>Haloferacaceae</taxon>
        <taxon>Halorubrum</taxon>
    </lineage>
</organism>
<comment type="caution">
    <text evidence="3">The sequence shown here is derived from an EMBL/GenBank/DDBJ whole genome shotgun (WGS) entry which is preliminary data.</text>
</comment>
<dbReference type="RefSeq" id="WP_256412400.1">
    <property type="nucleotide sequence ID" value="NZ_JANHDM010000010.1"/>
</dbReference>
<keyword evidence="4" id="KW-1185">Reference proteome</keyword>
<dbReference type="Proteomes" id="UP001596118">
    <property type="component" value="Unassembled WGS sequence"/>
</dbReference>
<dbReference type="InterPro" id="IPR000994">
    <property type="entry name" value="Pept_M24"/>
</dbReference>
<evidence type="ECO:0000313" key="3">
    <source>
        <dbReference type="EMBL" id="MFC5279891.1"/>
    </source>
</evidence>
<dbReference type="Pfam" id="PF00557">
    <property type="entry name" value="Peptidase_M24"/>
    <property type="match status" value="1"/>
</dbReference>
<dbReference type="Gene3D" id="3.90.230.10">
    <property type="entry name" value="Creatinase/methionine aminopeptidase superfamily"/>
    <property type="match status" value="1"/>
</dbReference>
<dbReference type="PANTHER" id="PTHR46112:SF2">
    <property type="entry name" value="XAA-PRO AMINOPEPTIDASE P-RELATED"/>
    <property type="match status" value="1"/>
</dbReference>
<dbReference type="InterPro" id="IPR050659">
    <property type="entry name" value="Peptidase_M24B"/>
</dbReference>
<evidence type="ECO:0000256" key="1">
    <source>
        <dbReference type="SAM" id="MobiDB-lite"/>
    </source>
</evidence>
<protein>
    <submittedName>
        <fullName evidence="3">M24 family metallopeptidase</fullName>
    </submittedName>
</protein>
<dbReference type="SUPFAM" id="SSF55920">
    <property type="entry name" value="Creatinase/aminopeptidase"/>
    <property type="match status" value="1"/>
</dbReference>
<feature type="compositionally biased region" description="Basic and acidic residues" evidence="1">
    <location>
        <begin position="241"/>
        <end position="251"/>
    </location>
</feature>
<dbReference type="EMBL" id="JBHSKY010000016">
    <property type="protein sequence ID" value="MFC5279891.1"/>
    <property type="molecule type" value="Genomic_DNA"/>
</dbReference>
<feature type="domain" description="Peptidase M24" evidence="2">
    <location>
        <begin position="208"/>
        <end position="451"/>
    </location>
</feature>
<evidence type="ECO:0000259" key="2">
    <source>
        <dbReference type="Pfam" id="PF00557"/>
    </source>
</evidence>
<gene>
    <name evidence="3" type="ORF">ACFPM1_14135</name>
</gene>
<evidence type="ECO:0000313" key="4">
    <source>
        <dbReference type="Proteomes" id="UP001596118"/>
    </source>
</evidence>
<accession>A0ABD5R4N7</accession>
<sequence length="476" mass="48969">MSGGDADAELRPPRTDLSPVVEAVETAGAAGFVAVGDGRDDDLRYLARASGPDRTYGVVVTPGSASSSPRAVLLAPAEAAGRVERAFVDAARIDSAGDGSARTESIRTESIRTEPARDDPAAFHDGVVRAVRTGRAGDPVGVRAAAVLDGNGRGDDERGDDGVDDRPVLVPRAIPHDAAVYLERAGYDPASTPVVSDARAVKDPAEVERIRRVQRAAAAGMARAETVLARTEPAEGSSRAGHADADSEARPVLRWKGGPLTTERLRRAVNATLAERGVSDAGHTAVAAGRAAADRDGGSGSTADPGRDAAIRAGETVVVDLSPRGPDGYHGALARTFVVDGDGGWARRAYVAVEAAREAALAEVEPGAPAATVHGEAAAELAAYGFDPNASPGEAGYTHDTGRGIGLSRREPPALPGGETLRPGHVLAVEPGVYDPAIGGVRLGDPLVVREEGYELLAPYPFGTTPAEREEFAANR</sequence>
<dbReference type="PANTHER" id="PTHR46112">
    <property type="entry name" value="AMINOPEPTIDASE"/>
    <property type="match status" value="1"/>
</dbReference>
<dbReference type="InterPro" id="IPR036005">
    <property type="entry name" value="Creatinase/aminopeptidase-like"/>
</dbReference>
<name>A0ABD5R4N7_9EURY</name>
<feature type="region of interest" description="Disordered" evidence="1">
    <location>
        <begin position="228"/>
        <end position="252"/>
    </location>
</feature>